<feature type="transmembrane region" description="Helical" evidence="6">
    <location>
        <begin position="46"/>
        <end position="64"/>
    </location>
</feature>
<dbReference type="AlphaFoldDB" id="A0A6F9DUF5"/>
<evidence type="ECO:0000313" key="8">
    <source>
        <dbReference type="EMBL" id="CAB3267064.1"/>
    </source>
</evidence>
<evidence type="ECO:0000256" key="3">
    <source>
        <dbReference type="ARBA" id="ARBA00022692"/>
    </source>
</evidence>
<evidence type="ECO:0000256" key="6">
    <source>
        <dbReference type="SAM" id="Phobius"/>
    </source>
</evidence>
<keyword evidence="5 6" id="KW-0472">Membrane</keyword>
<dbReference type="PANTHER" id="PTHR48230">
    <property type="match status" value="1"/>
</dbReference>
<name>A0A6F9DUF5_9ASCI</name>
<evidence type="ECO:0000256" key="2">
    <source>
        <dbReference type="ARBA" id="ARBA00007620"/>
    </source>
</evidence>
<dbReference type="EMBL" id="LR791202">
    <property type="protein sequence ID" value="CAB3267064.1"/>
    <property type="molecule type" value="mRNA"/>
</dbReference>
<feature type="domain" description="Lipid desaturase" evidence="7">
    <location>
        <begin position="2"/>
        <end position="167"/>
    </location>
</feature>
<organism evidence="8">
    <name type="scientific">Phallusia mammillata</name>
    <dbReference type="NCBI Taxonomy" id="59560"/>
    <lineage>
        <taxon>Eukaryota</taxon>
        <taxon>Metazoa</taxon>
        <taxon>Chordata</taxon>
        <taxon>Tunicata</taxon>
        <taxon>Ascidiacea</taxon>
        <taxon>Phlebobranchia</taxon>
        <taxon>Ascidiidae</taxon>
        <taxon>Phallusia</taxon>
    </lineage>
</organism>
<protein>
    <submittedName>
        <fullName evidence="8">Transmembrane protein 189</fullName>
    </submittedName>
</protein>
<keyword evidence="4 6" id="KW-1133">Transmembrane helix</keyword>
<accession>A0A6F9DUF5</accession>
<gene>
    <name evidence="8" type="primary">Tmem189-001</name>
</gene>
<evidence type="ECO:0000256" key="4">
    <source>
        <dbReference type="ARBA" id="ARBA00022989"/>
    </source>
</evidence>
<keyword evidence="3 6" id="KW-0812">Transmembrane</keyword>
<comment type="subcellular location">
    <subcellularLocation>
        <location evidence="1">Membrane</location>
        <topology evidence="1">Multi-pass membrane protein</topology>
    </subcellularLocation>
</comment>
<feature type="transmembrane region" description="Helical" evidence="6">
    <location>
        <begin position="70"/>
        <end position="91"/>
    </location>
</feature>
<proteinExistence type="evidence at transcript level"/>
<evidence type="ECO:0000256" key="1">
    <source>
        <dbReference type="ARBA" id="ARBA00004141"/>
    </source>
</evidence>
<dbReference type="Pfam" id="PF10520">
    <property type="entry name" value="Lipid_desat"/>
    <property type="match status" value="1"/>
</dbReference>
<dbReference type="InterPro" id="IPR019547">
    <property type="entry name" value="Lipid_desat"/>
</dbReference>
<sequence length="183" mass="21506">MDTWLPVHTLGFCPLLQHVVRSFRLHHAVPYKFGSSDFYATNGKDVIMVFPPLAAVMLYLRFASSASISANYWWCVFACVTSFFFGLNSQFHKYAHQKKKAPWFAQVLQRIHIFLPPSHHNVHHTLPYDRHYCVISGLMNYQMDVLRVWRIMEYVIGKIFRCQPRSDDAHHRYGTPPKQNKHV</sequence>
<reference evidence="8" key="1">
    <citation type="submission" date="2020-04" db="EMBL/GenBank/DDBJ databases">
        <authorList>
            <person name="Neveu A P."/>
        </authorList>
    </citation>
    <scope>NUCLEOTIDE SEQUENCE</scope>
    <source>
        <tissue evidence="8">Whole embryo</tissue>
    </source>
</reference>
<dbReference type="InterPro" id="IPR053335">
    <property type="entry name" value="Fatty_acid_desaturase_CarF"/>
</dbReference>
<dbReference type="GO" id="GO:0016020">
    <property type="term" value="C:membrane"/>
    <property type="evidence" value="ECO:0007669"/>
    <property type="project" value="UniProtKB-SubCell"/>
</dbReference>
<comment type="similarity">
    <text evidence="2">Belongs to the fatty acid desaturase CarF family.</text>
</comment>
<evidence type="ECO:0000256" key="5">
    <source>
        <dbReference type="ARBA" id="ARBA00023136"/>
    </source>
</evidence>
<dbReference type="UniPathway" id="UPA00199"/>
<evidence type="ECO:0000259" key="7">
    <source>
        <dbReference type="Pfam" id="PF10520"/>
    </source>
</evidence>
<dbReference type="GO" id="GO:0006631">
    <property type="term" value="P:fatty acid metabolic process"/>
    <property type="evidence" value="ECO:0007669"/>
    <property type="project" value="UniProtKB-UniPathway"/>
</dbReference>
<dbReference type="PANTHER" id="PTHR48230:SF1">
    <property type="entry name" value="LIPID DESATURASE DOMAIN-CONTAINING PROTEIN"/>
    <property type="match status" value="1"/>
</dbReference>